<dbReference type="InterPro" id="IPR008728">
    <property type="entry name" value="Elongator_complex_protein_4"/>
</dbReference>
<feature type="compositionally biased region" description="Low complexity" evidence="9">
    <location>
        <begin position="13"/>
        <end position="28"/>
    </location>
</feature>
<sequence length="432" mass="45967">MSSFKRKSTRQATPSLPGTRPSPGSPSTNITSTGIASLDDIFGGGLPLSCSSLIAAPDVHSSYGELVAKYFVSQGLAHGHTIYIVGEHDEDWVKECVWTREPSSSSLPPAAPSSSATADDETTDAAPDKIKIAWRYEQMKPFQTSVSTSRSDDNFCEAAFDLSCAVPDGVVSEARASGRLVFIDTPEGAVRVLDSRLAGGGAASPVRICVPGLGSPWWGDVGSKVGLGSMSFVYVDVDEQRQDILRFLHSLRGILRRHPHACASVCLAPHLSADKVLLERAGWMCDAALSLSAFTADPALSATFPSYHGLVTIHTLPAPHTVLPPSDKHSTLRGAGVSGENNLAFKCTRKRMLFETLHLDIEGGVGERRTTPAPATMASMDAGETHSRAPQVSEREMGGEARQGLAAVEVQLEVETGKPKKAKKKVGFSSDW</sequence>
<dbReference type="AlphaFoldDB" id="A0A550C9J4"/>
<dbReference type="UniPathway" id="UPA00988"/>
<dbReference type="InterPro" id="IPR027417">
    <property type="entry name" value="P-loop_NTPase"/>
</dbReference>
<dbReference type="GO" id="GO:0008023">
    <property type="term" value="C:transcription elongation factor complex"/>
    <property type="evidence" value="ECO:0007669"/>
    <property type="project" value="TreeGrafter"/>
</dbReference>
<protein>
    <recommendedName>
        <fullName evidence="5">Elongator complex protein 4</fullName>
    </recommendedName>
</protein>
<evidence type="ECO:0000256" key="5">
    <source>
        <dbReference type="ARBA" id="ARBA00020265"/>
    </source>
</evidence>
<evidence type="ECO:0000256" key="1">
    <source>
        <dbReference type="ARBA" id="ARBA00004123"/>
    </source>
</evidence>
<dbReference type="STRING" id="97359.A0A550C9J4"/>
<dbReference type="GO" id="GO:0005737">
    <property type="term" value="C:cytoplasm"/>
    <property type="evidence" value="ECO:0007669"/>
    <property type="project" value="UniProtKB-SubCell"/>
</dbReference>
<dbReference type="GO" id="GO:0002098">
    <property type="term" value="P:tRNA wobble uridine modification"/>
    <property type="evidence" value="ECO:0007669"/>
    <property type="project" value="InterPro"/>
</dbReference>
<feature type="compositionally biased region" description="Low complexity" evidence="9">
    <location>
        <begin position="102"/>
        <end position="117"/>
    </location>
</feature>
<feature type="compositionally biased region" description="Basic and acidic residues" evidence="9">
    <location>
        <begin position="383"/>
        <end position="399"/>
    </location>
</feature>
<comment type="caution">
    <text evidence="10">The sequence shown here is derived from an EMBL/GenBank/DDBJ whole genome shotgun (WGS) entry which is preliminary data.</text>
</comment>
<keyword evidence="8" id="KW-0539">Nucleus</keyword>
<evidence type="ECO:0000256" key="8">
    <source>
        <dbReference type="ARBA" id="ARBA00023242"/>
    </source>
</evidence>
<comment type="subcellular location">
    <subcellularLocation>
        <location evidence="2">Cytoplasm</location>
    </subcellularLocation>
    <subcellularLocation>
        <location evidence="1">Nucleus</location>
    </subcellularLocation>
</comment>
<dbReference type="Pfam" id="PF05625">
    <property type="entry name" value="PAXNEB"/>
    <property type="match status" value="1"/>
</dbReference>
<comment type="similarity">
    <text evidence="4">Belongs to the ELP4 family.</text>
</comment>
<keyword evidence="7" id="KW-0819">tRNA processing</keyword>
<accession>A0A550C9J4</accession>
<dbReference type="CDD" id="cd19494">
    <property type="entry name" value="Elp4"/>
    <property type="match status" value="1"/>
</dbReference>
<organism evidence="10 11">
    <name type="scientific">Schizophyllum amplum</name>
    <dbReference type="NCBI Taxonomy" id="97359"/>
    <lineage>
        <taxon>Eukaryota</taxon>
        <taxon>Fungi</taxon>
        <taxon>Dikarya</taxon>
        <taxon>Basidiomycota</taxon>
        <taxon>Agaricomycotina</taxon>
        <taxon>Agaricomycetes</taxon>
        <taxon>Agaricomycetidae</taxon>
        <taxon>Agaricales</taxon>
        <taxon>Schizophyllaceae</taxon>
        <taxon>Schizophyllum</taxon>
    </lineage>
</organism>
<comment type="pathway">
    <text evidence="3">tRNA modification; 5-methoxycarbonylmethyl-2-thiouridine-tRNA biosynthesis.</text>
</comment>
<dbReference type="Gene3D" id="3.40.50.300">
    <property type="entry name" value="P-loop containing nucleotide triphosphate hydrolases"/>
    <property type="match status" value="1"/>
</dbReference>
<dbReference type="PANTHER" id="PTHR12896:SF1">
    <property type="entry name" value="ELONGATOR COMPLEX PROTEIN 4"/>
    <property type="match status" value="1"/>
</dbReference>
<keyword evidence="6" id="KW-0963">Cytoplasm</keyword>
<proteinExistence type="inferred from homology"/>
<evidence type="ECO:0000256" key="3">
    <source>
        <dbReference type="ARBA" id="ARBA00005043"/>
    </source>
</evidence>
<feature type="region of interest" description="Disordered" evidence="9">
    <location>
        <begin position="1"/>
        <end position="32"/>
    </location>
</feature>
<keyword evidence="11" id="KW-1185">Reference proteome</keyword>
<gene>
    <name evidence="10" type="ORF">BD626DRAFT_78444</name>
</gene>
<dbReference type="PANTHER" id="PTHR12896">
    <property type="entry name" value="PAX6 NEIGHBOR PROTEIN PAXNEB"/>
    <property type="match status" value="1"/>
</dbReference>
<evidence type="ECO:0000256" key="4">
    <source>
        <dbReference type="ARBA" id="ARBA00007573"/>
    </source>
</evidence>
<feature type="region of interest" description="Disordered" evidence="9">
    <location>
        <begin position="365"/>
        <end position="402"/>
    </location>
</feature>
<reference evidence="10 11" key="1">
    <citation type="journal article" date="2019" name="New Phytol.">
        <title>Comparative genomics reveals unique wood-decay strategies and fruiting body development in the Schizophyllaceae.</title>
        <authorList>
            <person name="Almasi E."/>
            <person name="Sahu N."/>
            <person name="Krizsan K."/>
            <person name="Balint B."/>
            <person name="Kovacs G.M."/>
            <person name="Kiss B."/>
            <person name="Cseklye J."/>
            <person name="Drula E."/>
            <person name="Henrissat B."/>
            <person name="Nagy I."/>
            <person name="Chovatia M."/>
            <person name="Adam C."/>
            <person name="LaButti K."/>
            <person name="Lipzen A."/>
            <person name="Riley R."/>
            <person name="Grigoriev I.V."/>
            <person name="Nagy L.G."/>
        </authorList>
    </citation>
    <scope>NUCLEOTIDE SEQUENCE [LARGE SCALE GENOMIC DNA]</scope>
    <source>
        <strain evidence="10 11">NL-1724</strain>
    </source>
</reference>
<evidence type="ECO:0000313" key="10">
    <source>
        <dbReference type="EMBL" id="TRM61472.1"/>
    </source>
</evidence>
<feature type="region of interest" description="Disordered" evidence="9">
    <location>
        <begin position="101"/>
        <end position="124"/>
    </location>
</feature>
<evidence type="ECO:0000256" key="9">
    <source>
        <dbReference type="SAM" id="MobiDB-lite"/>
    </source>
</evidence>
<name>A0A550C9J4_9AGAR</name>
<dbReference type="EMBL" id="VDMD01000016">
    <property type="protein sequence ID" value="TRM61472.1"/>
    <property type="molecule type" value="Genomic_DNA"/>
</dbReference>
<evidence type="ECO:0000256" key="6">
    <source>
        <dbReference type="ARBA" id="ARBA00022490"/>
    </source>
</evidence>
<evidence type="ECO:0000256" key="2">
    <source>
        <dbReference type="ARBA" id="ARBA00004496"/>
    </source>
</evidence>
<dbReference type="Proteomes" id="UP000320762">
    <property type="component" value="Unassembled WGS sequence"/>
</dbReference>
<dbReference type="OrthoDB" id="289162at2759"/>
<dbReference type="GO" id="GO:0033588">
    <property type="term" value="C:elongator holoenzyme complex"/>
    <property type="evidence" value="ECO:0007669"/>
    <property type="project" value="InterPro"/>
</dbReference>
<evidence type="ECO:0000313" key="11">
    <source>
        <dbReference type="Proteomes" id="UP000320762"/>
    </source>
</evidence>
<evidence type="ECO:0000256" key="7">
    <source>
        <dbReference type="ARBA" id="ARBA00022694"/>
    </source>
</evidence>